<evidence type="ECO:0000313" key="1">
    <source>
        <dbReference type="EMBL" id="MBN0987601.1"/>
    </source>
</evidence>
<reference evidence="1 2" key="1">
    <citation type="submission" date="2021-02" db="EMBL/GenBank/DDBJ databases">
        <title>A novel species of genus Amphritea isolated from a fishpond in China.</title>
        <authorList>
            <person name="Lu H."/>
        </authorList>
    </citation>
    <scope>NUCLEOTIDE SEQUENCE [LARGE SCALE GENOMIC DNA]</scope>
    <source>
        <strain evidence="1 2">RP18W</strain>
    </source>
</reference>
<dbReference type="Proteomes" id="UP000760472">
    <property type="component" value="Unassembled WGS sequence"/>
</dbReference>
<protein>
    <submittedName>
        <fullName evidence="1">5-carboxymethyl-2-hydroxymuconate Delta-isomerase</fullName>
    </submittedName>
</protein>
<name>A0ABS2W7A1_9GAMM</name>
<organism evidence="1 2">
    <name type="scientific">Amphritea pacifica</name>
    <dbReference type="NCBI Taxonomy" id="2811233"/>
    <lineage>
        <taxon>Bacteria</taxon>
        <taxon>Pseudomonadati</taxon>
        <taxon>Pseudomonadota</taxon>
        <taxon>Gammaproteobacteria</taxon>
        <taxon>Oceanospirillales</taxon>
        <taxon>Oceanospirillaceae</taxon>
        <taxon>Amphritea</taxon>
    </lineage>
</organism>
<dbReference type="InterPro" id="IPR004220">
    <property type="entry name" value="5-COMe_2-OHmuconate_Isoase"/>
</dbReference>
<gene>
    <name evidence="1" type="ORF">JW498_09520</name>
</gene>
<keyword evidence="2" id="KW-1185">Reference proteome</keyword>
<proteinExistence type="predicted"/>
<accession>A0ABS2W7A1</accession>
<dbReference type="PANTHER" id="PTHR37950:SF1">
    <property type="entry name" value="4-HYDROXYPHENYLACETATE CATABOLISM PROTEIN"/>
    <property type="match status" value="1"/>
</dbReference>
<dbReference type="InterPro" id="IPR014347">
    <property type="entry name" value="Tautomerase/MIF_sf"/>
</dbReference>
<sequence length="113" mass="12277">MPHCIIEFSDTLAPRLSPAKLVQTVYEGALKSGLFQAKDIKTRALAYDHFLTGAAPADFIHVTIRILSGRTDEQKQLLSSTVLKGLTDCNLAGISLTVEVVDIHSCSYAKFIA</sequence>
<dbReference type="RefSeq" id="WP_205213487.1">
    <property type="nucleotide sequence ID" value="NZ_JAFFZP010000012.1"/>
</dbReference>
<dbReference type="Gene3D" id="3.30.429.10">
    <property type="entry name" value="Macrophage Migration Inhibitory Factor"/>
    <property type="match status" value="1"/>
</dbReference>
<comment type="caution">
    <text evidence="1">The sequence shown here is derived from an EMBL/GenBank/DDBJ whole genome shotgun (WGS) entry which is preliminary data.</text>
</comment>
<dbReference type="Pfam" id="PF02962">
    <property type="entry name" value="CHMI"/>
    <property type="match status" value="1"/>
</dbReference>
<evidence type="ECO:0000313" key="2">
    <source>
        <dbReference type="Proteomes" id="UP000760472"/>
    </source>
</evidence>
<dbReference type="CDD" id="cd00580">
    <property type="entry name" value="CHMI"/>
    <property type="match status" value="1"/>
</dbReference>
<dbReference type="SUPFAM" id="SSF55331">
    <property type="entry name" value="Tautomerase/MIF"/>
    <property type="match status" value="1"/>
</dbReference>
<dbReference type="PANTHER" id="PTHR37950">
    <property type="entry name" value="4-HYDROXYPHENYLACETATE CATABOLISM PROTEIN"/>
    <property type="match status" value="1"/>
</dbReference>
<dbReference type="EMBL" id="JAFFZP010000012">
    <property type="protein sequence ID" value="MBN0987601.1"/>
    <property type="molecule type" value="Genomic_DNA"/>
</dbReference>